<reference evidence="4" key="1">
    <citation type="submission" date="2020-10" db="EMBL/GenBank/DDBJ databases">
        <authorList>
            <person name="Han B."/>
            <person name="Lu T."/>
            <person name="Zhao Q."/>
            <person name="Huang X."/>
            <person name="Zhao Y."/>
        </authorList>
    </citation>
    <scope>NUCLEOTIDE SEQUENCE</scope>
</reference>
<keyword evidence="1" id="KW-0863">Zinc-finger</keyword>
<dbReference type="InterPro" id="IPR001394">
    <property type="entry name" value="Peptidase_C19_UCH"/>
</dbReference>
<dbReference type="PANTHER" id="PTHR24006">
    <property type="entry name" value="UBIQUITIN CARBOXYL-TERMINAL HYDROLASE"/>
    <property type="match status" value="1"/>
</dbReference>
<dbReference type="SUPFAM" id="SSF57850">
    <property type="entry name" value="RING/U-box"/>
    <property type="match status" value="1"/>
</dbReference>
<dbReference type="PROSITE" id="PS50271">
    <property type="entry name" value="ZF_UBP"/>
    <property type="match status" value="1"/>
</dbReference>
<dbReference type="GO" id="GO:0016579">
    <property type="term" value="P:protein deubiquitination"/>
    <property type="evidence" value="ECO:0007669"/>
    <property type="project" value="InterPro"/>
</dbReference>
<keyword evidence="1" id="KW-0479">Metal-binding</keyword>
<dbReference type="Pfam" id="PF00443">
    <property type="entry name" value="UCH"/>
    <property type="match status" value="1"/>
</dbReference>
<dbReference type="PANTHER" id="PTHR24006:SF886">
    <property type="entry name" value="UBIQUITIN CARBOXYL-TERMINAL HYDROLASE"/>
    <property type="match status" value="1"/>
</dbReference>
<dbReference type="Gene3D" id="3.90.70.10">
    <property type="entry name" value="Cysteine proteinases"/>
    <property type="match status" value="1"/>
</dbReference>
<dbReference type="InterPro" id="IPR038765">
    <property type="entry name" value="Papain-like_cys_pep_sf"/>
</dbReference>
<dbReference type="SUPFAM" id="SSF54001">
    <property type="entry name" value="Cysteine proteinases"/>
    <property type="match status" value="1"/>
</dbReference>
<dbReference type="EMBL" id="CAJGYO010000007">
    <property type="protein sequence ID" value="CAD6245926.1"/>
    <property type="molecule type" value="Genomic_DNA"/>
</dbReference>
<feature type="region of interest" description="Disordered" evidence="2">
    <location>
        <begin position="1"/>
        <end position="24"/>
    </location>
</feature>
<accession>A0A811PJQ2</accession>
<dbReference type="Pfam" id="PF02148">
    <property type="entry name" value="zf-UBP"/>
    <property type="match status" value="1"/>
</dbReference>
<protein>
    <recommendedName>
        <fullName evidence="3">UBP-type domain-containing protein</fullName>
    </recommendedName>
</protein>
<dbReference type="InterPro" id="IPR050164">
    <property type="entry name" value="Peptidase_C19"/>
</dbReference>
<evidence type="ECO:0000256" key="1">
    <source>
        <dbReference type="PROSITE-ProRule" id="PRU00502"/>
    </source>
</evidence>
<organism evidence="4 5">
    <name type="scientific">Miscanthus lutarioriparius</name>
    <dbReference type="NCBI Taxonomy" id="422564"/>
    <lineage>
        <taxon>Eukaryota</taxon>
        <taxon>Viridiplantae</taxon>
        <taxon>Streptophyta</taxon>
        <taxon>Embryophyta</taxon>
        <taxon>Tracheophyta</taxon>
        <taxon>Spermatophyta</taxon>
        <taxon>Magnoliopsida</taxon>
        <taxon>Liliopsida</taxon>
        <taxon>Poales</taxon>
        <taxon>Poaceae</taxon>
        <taxon>PACMAD clade</taxon>
        <taxon>Panicoideae</taxon>
        <taxon>Andropogonodae</taxon>
        <taxon>Andropogoneae</taxon>
        <taxon>Saccharinae</taxon>
        <taxon>Miscanthus</taxon>
    </lineage>
</organism>
<dbReference type="GO" id="GO:0005634">
    <property type="term" value="C:nucleus"/>
    <property type="evidence" value="ECO:0007669"/>
    <property type="project" value="TreeGrafter"/>
</dbReference>
<sequence length="676" mass="74878">MGDTRPRPWEADESSRSRDSKAPRLDLLAATATVAAEVGDLLSSRREDCPELTGNGDDDRCCDHVPTDSAHKDILSWSLLSDDVGMCEDCSREEGAGGRPKYRRILVCLECGRHSCGDSRSYLPCGHAQDHARQEQHWVDALFDDPQTGFCFKCECERPVYPEPDDELGTIIGEIQEGGGGHAFGFDMPRDLATGLLKLGDAWRVAELGSGNTQGYAIRGMPNSGNTCYMNAMDEESGIENPYRETGAPTVIDSIFRGELLGTRSCIYCQSASAFHGHFRELSLSLPSEEDLSKSIKSQPMKAATQLLSASESNLGKIDAKSGNSHLLISEFNDLVADKTSDPMEVDSAEEQHTWQSKDAIVQDPLYTEEPLHSIGFVPHSISDAKVEQMVQMTTDSPYPEDMGQPPLVAPLKHDAWTTSCSYVDQNGKGIGDNNCIPTIEDCLSLFFKEEVVERSCDCSKVPMEPSTNQSRKGKQMEVGTNDGVAVNGGHTEQSYRTTCPNKQPSELNSLLVECQSSCCRQQDGSDAESETIQMADTDTVGANSRMSYGHKETEYHDGVQETACSFLSTEKQSNLLRTQHNQNLIPPNQDLRKQVGLDLSANQLGDNQNEQKERSGRAIQKPHIMKLPPVLTLHLKRYIKNGNEYHKNEARVIYKELLDLGRFMDFRYFILHITK</sequence>
<dbReference type="AlphaFoldDB" id="A0A811PJQ2"/>
<dbReference type="GO" id="GO:0008270">
    <property type="term" value="F:zinc ion binding"/>
    <property type="evidence" value="ECO:0007669"/>
    <property type="project" value="UniProtKB-KW"/>
</dbReference>
<dbReference type="GO" id="GO:0005829">
    <property type="term" value="C:cytosol"/>
    <property type="evidence" value="ECO:0007669"/>
    <property type="project" value="TreeGrafter"/>
</dbReference>
<dbReference type="InterPro" id="IPR013083">
    <property type="entry name" value="Znf_RING/FYVE/PHD"/>
</dbReference>
<dbReference type="CDD" id="cd02257">
    <property type="entry name" value="Peptidase_C19"/>
    <property type="match status" value="1"/>
</dbReference>
<dbReference type="InterPro" id="IPR001607">
    <property type="entry name" value="Znf_UBP"/>
</dbReference>
<dbReference type="OrthoDB" id="2020758at2759"/>
<feature type="domain" description="UBP-type" evidence="3">
    <location>
        <begin position="60"/>
        <end position="182"/>
    </location>
</feature>
<evidence type="ECO:0000313" key="5">
    <source>
        <dbReference type="Proteomes" id="UP000604825"/>
    </source>
</evidence>
<evidence type="ECO:0000259" key="3">
    <source>
        <dbReference type="PROSITE" id="PS50271"/>
    </source>
</evidence>
<proteinExistence type="predicted"/>
<evidence type="ECO:0000256" key="2">
    <source>
        <dbReference type="SAM" id="MobiDB-lite"/>
    </source>
</evidence>
<keyword evidence="5" id="KW-1185">Reference proteome</keyword>
<gene>
    <name evidence="4" type="ORF">NCGR_LOCUS30207</name>
</gene>
<keyword evidence="1" id="KW-0862">Zinc</keyword>
<name>A0A811PJQ2_9POAL</name>
<evidence type="ECO:0000313" key="4">
    <source>
        <dbReference type="EMBL" id="CAD6245926.1"/>
    </source>
</evidence>
<feature type="region of interest" description="Disordered" evidence="2">
    <location>
        <begin position="460"/>
        <end position="489"/>
    </location>
</feature>
<dbReference type="GO" id="GO:0004843">
    <property type="term" value="F:cysteine-type deubiquitinase activity"/>
    <property type="evidence" value="ECO:0007669"/>
    <property type="project" value="InterPro"/>
</dbReference>
<dbReference type="Proteomes" id="UP000604825">
    <property type="component" value="Unassembled WGS sequence"/>
</dbReference>
<dbReference type="Gene3D" id="3.30.40.10">
    <property type="entry name" value="Zinc/RING finger domain, C3HC4 (zinc finger)"/>
    <property type="match status" value="1"/>
</dbReference>
<comment type="caution">
    <text evidence="4">The sequence shown here is derived from an EMBL/GenBank/DDBJ whole genome shotgun (WGS) entry which is preliminary data.</text>
</comment>